<evidence type="ECO:0000256" key="5">
    <source>
        <dbReference type="ARBA" id="ARBA00022989"/>
    </source>
</evidence>
<feature type="transmembrane region" description="Helical" evidence="7">
    <location>
        <begin position="184"/>
        <end position="204"/>
    </location>
</feature>
<accession>A0A367FXV2</accession>
<evidence type="ECO:0000256" key="2">
    <source>
        <dbReference type="ARBA" id="ARBA00006683"/>
    </source>
</evidence>
<evidence type="ECO:0000256" key="1">
    <source>
        <dbReference type="ARBA" id="ARBA00004651"/>
    </source>
</evidence>
<evidence type="ECO:0000313" key="10">
    <source>
        <dbReference type="Proteomes" id="UP000253208"/>
    </source>
</evidence>
<comment type="subcellular location">
    <subcellularLocation>
        <location evidence="1">Cell membrane</location>
        <topology evidence="1">Multi-pass membrane protein</topology>
    </subcellularLocation>
</comment>
<dbReference type="AlphaFoldDB" id="A0A367FXV2"/>
<keyword evidence="9" id="KW-0418">Kinase</keyword>
<dbReference type="PANTHER" id="PTHR32309:SF13">
    <property type="entry name" value="FERRIC ENTEROBACTIN TRANSPORT PROTEIN FEPE"/>
    <property type="match status" value="1"/>
</dbReference>
<organism evidence="9 10">
    <name type="scientific">Blautia obeum</name>
    <dbReference type="NCBI Taxonomy" id="40520"/>
    <lineage>
        <taxon>Bacteria</taxon>
        <taxon>Bacillati</taxon>
        <taxon>Bacillota</taxon>
        <taxon>Clostridia</taxon>
        <taxon>Lachnospirales</taxon>
        <taxon>Lachnospiraceae</taxon>
        <taxon>Blautia</taxon>
    </lineage>
</organism>
<feature type="transmembrane region" description="Helical" evidence="7">
    <location>
        <begin position="27"/>
        <end position="49"/>
    </location>
</feature>
<name>A0A367FXV2_9FIRM</name>
<gene>
    <name evidence="9" type="ORF">C4886_11440</name>
</gene>
<dbReference type="InterPro" id="IPR003856">
    <property type="entry name" value="LPS_length_determ_N"/>
</dbReference>
<sequence length="244" mass="26436">MENQTVNNNDEVEIDLGEVFHLLLSKLGVIILSGIVFCLAAVMGTMLLITPKYESTTKIVVLSKQDSSTLTNQDIQTSTSLTKDYAELIKSRTVTEGVIAQLKLDMTHEELLKKLSVDTPTDTRVVSITVTDTDPYTAAEIANAVRDIASKHIQQVMDIKAVNVVETANIPDEPSSPSVPKNGVIGGLLGILLAAAVVLIVYLTNDTVKTPEDVEKYLGLSVLGTIPYSSKMGKKSKKKKKRHA</sequence>
<keyword evidence="3" id="KW-1003">Cell membrane</keyword>
<dbReference type="EMBL" id="PSQG01000015">
    <property type="protein sequence ID" value="RCH43290.1"/>
    <property type="molecule type" value="Genomic_DNA"/>
</dbReference>
<evidence type="ECO:0000256" key="4">
    <source>
        <dbReference type="ARBA" id="ARBA00022692"/>
    </source>
</evidence>
<keyword evidence="9" id="KW-0808">Transferase</keyword>
<dbReference type="InterPro" id="IPR050445">
    <property type="entry name" value="Bact_polysacc_biosynth/exp"/>
</dbReference>
<reference evidence="9 10" key="1">
    <citation type="submission" date="2018-02" db="EMBL/GenBank/DDBJ databases">
        <title>Complete genome sequencing of Faecalibacterium prausnitzii strains isolated from the human gut.</title>
        <authorList>
            <person name="Fitzgerald B.C."/>
            <person name="Shkoporov A.N."/>
            <person name="Ross P.R."/>
            <person name="Hill C."/>
        </authorList>
    </citation>
    <scope>NUCLEOTIDE SEQUENCE [LARGE SCALE GENOMIC DNA]</scope>
    <source>
        <strain evidence="9 10">APC942/31-1</strain>
    </source>
</reference>
<dbReference type="GO" id="GO:0004713">
    <property type="term" value="F:protein tyrosine kinase activity"/>
    <property type="evidence" value="ECO:0007669"/>
    <property type="project" value="UniProtKB-KW"/>
</dbReference>
<evidence type="ECO:0000313" key="9">
    <source>
        <dbReference type="EMBL" id="RCH43290.1"/>
    </source>
</evidence>
<comment type="similarity">
    <text evidence="2">Belongs to the CpsC/CapA family.</text>
</comment>
<dbReference type="GO" id="GO:0005886">
    <property type="term" value="C:plasma membrane"/>
    <property type="evidence" value="ECO:0007669"/>
    <property type="project" value="UniProtKB-SubCell"/>
</dbReference>
<dbReference type="Proteomes" id="UP000253208">
    <property type="component" value="Unassembled WGS sequence"/>
</dbReference>
<evidence type="ECO:0000256" key="7">
    <source>
        <dbReference type="SAM" id="Phobius"/>
    </source>
</evidence>
<dbReference type="PANTHER" id="PTHR32309">
    <property type="entry name" value="TYROSINE-PROTEIN KINASE"/>
    <property type="match status" value="1"/>
</dbReference>
<keyword evidence="5 7" id="KW-1133">Transmembrane helix</keyword>
<keyword evidence="6 7" id="KW-0472">Membrane</keyword>
<evidence type="ECO:0000259" key="8">
    <source>
        <dbReference type="Pfam" id="PF02706"/>
    </source>
</evidence>
<proteinExistence type="inferred from homology"/>
<protein>
    <submittedName>
        <fullName evidence="9">Protein-tyrosine kinase</fullName>
    </submittedName>
</protein>
<keyword evidence="4 7" id="KW-0812">Transmembrane</keyword>
<evidence type="ECO:0000256" key="6">
    <source>
        <dbReference type="ARBA" id="ARBA00023136"/>
    </source>
</evidence>
<dbReference type="Pfam" id="PF02706">
    <property type="entry name" value="Wzz"/>
    <property type="match status" value="1"/>
</dbReference>
<evidence type="ECO:0000256" key="3">
    <source>
        <dbReference type="ARBA" id="ARBA00022475"/>
    </source>
</evidence>
<dbReference type="RefSeq" id="WP_114002398.1">
    <property type="nucleotide sequence ID" value="NZ_PSQG01000015.1"/>
</dbReference>
<keyword evidence="9" id="KW-0829">Tyrosine-protein kinase</keyword>
<feature type="domain" description="Polysaccharide chain length determinant N-terminal" evidence="8">
    <location>
        <begin position="13"/>
        <end position="102"/>
    </location>
</feature>
<comment type="caution">
    <text evidence="9">The sequence shown here is derived from an EMBL/GenBank/DDBJ whole genome shotgun (WGS) entry which is preliminary data.</text>
</comment>